<keyword evidence="3" id="KW-1185">Reference proteome</keyword>
<dbReference type="OrthoDB" id="421276at2759"/>
<name>A0A8S1AP27_ARCPL</name>
<gene>
    <name evidence="2" type="ORF">APLA_LOCUS11326</name>
</gene>
<reference evidence="2 3" key="1">
    <citation type="submission" date="2020-04" db="EMBL/GenBank/DDBJ databases">
        <authorList>
            <person name="Wallbank WR R."/>
            <person name="Pardo Diaz C."/>
            <person name="Kozak K."/>
            <person name="Martin S."/>
            <person name="Jiggins C."/>
            <person name="Moest M."/>
            <person name="Warren A I."/>
            <person name="Byers J.R.P. K."/>
            <person name="Montejo-Kovacevich G."/>
            <person name="Yen C E."/>
        </authorList>
    </citation>
    <scope>NUCLEOTIDE SEQUENCE [LARGE SCALE GENOMIC DNA]</scope>
</reference>
<dbReference type="EMBL" id="CADEBC010000530">
    <property type="protein sequence ID" value="CAB3247404.1"/>
    <property type="molecule type" value="Genomic_DNA"/>
</dbReference>
<dbReference type="InterPro" id="IPR049012">
    <property type="entry name" value="Mutator_transp_dom"/>
</dbReference>
<dbReference type="AlphaFoldDB" id="A0A8S1AP27"/>
<feature type="domain" description="Mutator-like transposase" evidence="1">
    <location>
        <begin position="11"/>
        <end position="77"/>
    </location>
</feature>
<evidence type="ECO:0000313" key="3">
    <source>
        <dbReference type="Proteomes" id="UP000494106"/>
    </source>
</evidence>
<sequence length="88" mass="10243">MARRTRQRRKRANHIGPSGNMEVDAIIQMFQRSLEYFEVMFKNYIGDSDSKSYSGVVNTKPYGEDFTINKKVCIGHILNEEWVLVNVN</sequence>
<proteinExistence type="predicted"/>
<organism evidence="2 3">
    <name type="scientific">Arctia plantaginis</name>
    <name type="common">Wood tiger moth</name>
    <name type="synonym">Phalaena plantaginis</name>
    <dbReference type="NCBI Taxonomy" id="874455"/>
    <lineage>
        <taxon>Eukaryota</taxon>
        <taxon>Metazoa</taxon>
        <taxon>Ecdysozoa</taxon>
        <taxon>Arthropoda</taxon>
        <taxon>Hexapoda</taxon>
        <taxon>Insecta</taxon>
        <taxon>Pterygota</taxon>
        <taxon>Neoptera</taxon>
        <taxon>Endopterygota</taxon>
        <taxon>Lepidoptera</taxon>
        <taxon>Glossata</taxon>
        <taxon>Ditrysia</taxon>
        <taxon>Noctuoidea</taxon>
        <taxon>Erebidae</taxon>
        <taxon>Arctiinae</taxon>
        <taxon>Arctia</taxon>
    </lineage>
</organism>
<accession>A0A8S1AP27</accession>
<evidence type="ECO:0000259" key="1">
    <source>
        <dbReference type="Pfam" id="PF20700"/>
    </source>
</evidence>
<evidence type="ECO:0000313" key="2">
    <source>
        <dbReference type="EMBL" id="CAB3247404.1"/>
    </source>
</evidence>
<protein>
    <recommendedName>
        <fullName evidence="1">Mutator-like transposase domain-containing protein</fullName>
    </recommendedName>
</protein>
<dbReference type="Proteomes" id="UP000494106">
    <property type="component" value="Unassembled WGS sequence"/>
</dbReference>
<comment type="caution">
    <text evidence="2">The sequence shown here is derived from an EMBL/GenBank/DDBJ whole genome shotgun (WGS) entry which is preliminary data.</text>
</comment>
<dbReference type="Pfam" id="PF20700">
    <property type="entry name" value="Mutator"/>
    <property type="match status" value="1"/>
</dbReference>